<reference evidence="2 3" key="1">
    <citation type="submission" date="2020-12" db="EMBL/GenBank/DDBJ databases">
        <title>Metabolic potential, ecology and presence of endohyphal bacteria is reflected in genomic diversity of Mucoromycotina.</title>
        <authorList>
            <person name="Muszewska A."/>
            <person name="Okrasinska A."/>
            <person name="Steczkiewicz K."/>
            <person name="Drgas O."/>
            <person name="Orlowska M."/>
            <person name="Perlinska-Lenart U."/>
            <person name="Aleksandrzak-Piekarczyk T."/>
            <person name="Szatraj K."/>
            <person name="Zielenkiewicz U."/>
            <person name="Pilsyk S."/>
            <person name="Malc E."/>
            <person name="Mieczkowski P."/>
            <person name="Kruszewska J.S."/>
            <person name="Biernat P."/>
            <person name="Pawlowska J."/>
        </authorList>
    </citation>
    <scope>NUCLEOTIDE SEQUENCE [LARGE SCALE GENOMIC DNA]</scope>
    <source>
        <strain evidence="2 3">CBS 142.35</strain>
    </source>
</reference>
<dbReference type="InterPro" id="IPR038717">
    <property type="entry name" value="Tc1-like_DDE_dom"/>
</dbReference>
<proteinExistence type="predicted"/>
<dbReference type="EMBL" id="JAEPRB010000714">
    <property type="protein sequence ID" value="KAG2212937.1"/>
    <property type="molecule type" value="Genomic_DNA"/>
</dbReference>
<gene>
    <name evidence="2" type="ORF">INT45_003045</name>
</gene>
<evidence type="ECO:0000313" key="2">
    <source>
        <dbReference type="EMBL" id="KAG2212937.1"/>
    </source>
</evidence>
<dbReference type="Gene3D" id="3.30.420.10">
    <property type="entry name" value="Ribonuclease H-like superfamily/Ribonuclease H"/>
    <property type="match status" value="1"/>
</dbReference>
<feature type="domain" description="Tc1-like transposase DDE" evidence="1">
    <location>
        <begin position="114"/>
        <end position="230"/>
    </location>
</feature>
<dbReference type="Proteomes" id="UP000646827">
    <property type="component" value="Unassembled WGS sequence"/>
</dbReference>
<dbReference type="OrthoDB" id="2209160at2759"/>
<keyword evidence="3" id="KW-1185">Reference proteome</keyword>
<evidence type="ECO:0000313" key="3">
    <source>
        <dbReference type="Proteomes" id="UP000646827"/>
    </source>
</evidence>
<protein>
    <recommendedName>
        <fullName evidence="1">Tc1-like transposase DDE domain-containing protein</fullName>
    </recommendedName>
</protein>
<dbReference type="AlphaFoldDB" id="A0A8H7RMJ5"/>
<dbReference type="GO" id="GO:0003676">
    <property type="term" value="F:nucleic acid binding"/>
    <property type="evidence" value="ECO:0007669"/>
    <property type="project" value="InterPro"/>
</dbReference>
<organism evidence="2 3">
    <name type="scientific">Circinella minor</name>
    <dbReference type="NCBI Taxonomy" id="1195481"/>
    <lineage>
        <taxon>Eukaryota</taxon>
        <taxon>Fungi</taxon>
        <taxon>Fungi incertae sedis</taxon>
        <taxon>Mucoromycota</taxon>
        <taxon>Mucoromycotina</taxon>
        <taxon>Mucoromycetes</taxon>
        <taxon>Mucorales</taxon>
        <taxon>Lichtheimiaceae</taxon>
        <taxon>Circinella</taxon>
    </lineage>
</organism>
<dbReference type="PANTHER" id="PTHR46564:SF1">
    <property type="entry name" value="TRANSPOSASE"/>
    <property type="match status" value="1"/>
</dbReference>
<name>A0A8H7RMJ5_9FUNG</name>
<comment type="caution">
    <text evidence="2">The sequence shown here is derived from an EMBL/GenBank/DDBJ whole genome shotgun (WGS) entry which is preliminary data.</text>
</comment>
<sequence length="266" mass="29825">MSQLDDRHKDHLISFFDENKRATIQDAVNSLTESFSGLQIKKTRVAKFMKDECNLSMKVISRCPIKRNSPSVIEKRAIWSAIGKPAIVETPSGRAVSHTVLGAISSAGVVNMSMREPGNIKRRKVVGATKHKTPGDKVSVPSGTTGSHYMHFIVDTMDIMDTFSDMQGYHIVIDNAPIHVPALIDPLIKNRGYVPVYLPPYSPELNPIEDFWAIIKSKVKRYALKDTETLTSRIIEACEEVPLQHLQNCIQHSVNMFEKCLNKEPI</sequence>
<dbReference type="InterPro" id="IPR036397">
    <property type="entry name" value="RNaseH_sf"/>
</dbReference>
<evidence type="ECO:0000259" key="1">
    <source>
        <dbReference type="Pfam" id="PF13358"/>
    </source>
</evidence>
<accession>A0A8H7RMJ5</accession>
<dbReference type="Pfam" id="PF13358">
    <property type="entry name" value="DDE_3"/>
    <property type="match status" value="1"/>
</dbReference>
<dbReference type="PANTHER" id="PTHR46564">
    <property type="entry name" value="TRANSPOSASE"/>
    <property type="match status" value="1"/>
</dbReference>